<dbReference type="EMBL" id="VSRR010010026">
    <property type="protein sequence ID" value="MPC51202.1"/>
    <property type="molecule type" value="Genomic_DNA"/>
</dbReference>
<keyword evidence="3" id="KW-1185">Reference proteome</keyword>
<protein>
    <recommendedName>
        <fullName evidence="4">Secreted protein</fullName>
    </recommendedName>
</protein>
<dbReference type="AlphaFoldDB" id="A0A5B7FX72"/>
<reference evidence="2 3" key="1">
    <citation type="submission" date="2019-05" db="EMBL/GenBank/DDBJ databases">
        <title>Another draft genome of Portunus trituberculatus and its Hox gene families provides insights of decapod evolution.</title>
        <authorList>
            <person name="Jeong J.-H."/>
            <person name="Song I."/>
            <person name="Kim S."/>
            <person name="Choi T."/>
            <person name="Kim D."/>
            <person name="Ryu S."/>
            <person name="Kim W."/>
        </authorList>
    </citation>
    <scope>NUCLEOTIDE SEQUENCE [LARGE SCALE GENOMIC DNA]</scope>
    <source>
        <tissue evidence="2">Muscle</tissue>
    </source>
</reference>
<evidence type="ECO:0000313" key="3">
    <source>
        <dbReference type="Proteomes" id="UP000324222"/>
    </source>
</evidence>
<comment type="caution">
    <text evidence="2">The sequence shown here is derived from an EMBL/GenBank/DDBJ whole genome shotgun (WGS) entry which is preliminary data.</text>
</comment>
<sequence length="149" mass="16802">MFRLLSKYSLLVTTLLHKTFGFCYISTRTCHSHHRRSSQVWRLEGFTWNRRSVCRKEKSGVPVELKRMRNRLMIVPLANFASQQPVHFLGCHGAAQNQSLSGAAGSFRLVCLGLFPSQDSCRRLPDRPENDPAGSVVAPPDMFGAIDKI</sequence>
<gene>
    <name evidence="2" type="ORF">E2C01_045043</name>
</gene>
<feature type="signal peptide" evidence="1">
    <location>
        <begin position="1"/>
        <end position="21"/>
    </location>
</feature>
<name>A0A5B7FX72_PORTR</name>
<dbReference type="Proteomes" id="UP000324222">
    <property type="component" value="Unassembled WGS sequence"/>
</dbReference>
<feature type="chain" id="PRO_5022672112" description="Secreted protein" evidence="1">
    <location>
        <begin position="22"/>
        <end position="149"/>
    </location>
</feature>
<evidence type="ECO:0008006" key="4">
    <source>
        <dbReference type="Google" id="ProtNLM"/>
    </source>
</evidence>
<evidence type="ECO:0000313" key="2">
    <source>
        <dbReference type="EMBL" id="MPC51202.1"/>
    </source>
</evidence>
<evidence type="ECO:0000256" key="1">
    <source>
        <dbReference type="SAM" id="SignalP"/>
    </source>
</evidence>
<keyword evidence="1" id="KW-0732">Signal</keyword>
<accession>A0A5B7FX72</accession>
<proteinExistence type="predicted"/>
<organism evidence="2 3">
    <name type="scientific">Portunus trituberculatus</name>
    <name type="common">Swimming crab</name>
    <name type="synonym">Neptunus trituberculatus</name>
    <dbReference type="NCBI Taxonomy" id="210409"/>
    <lineage>
        <taxon>Eukaryota</taxon>
        <taxon>Metazoa</taxon>
        <taxon>Ecdysozoa</taxon>
        <taxon>Arthropoda</taxon>
        <taxon>Crustacea</taxon>
        <taxon>Multicrustacea</taxon>
        <taxon>Malacostraca</taxon>
        <taxon>Eumalacostraca</taxon>
        <taxon>Eucarida</taxon>
        <taxon>Decapoda</taxon>
        <taxon>Pleocyemata</taxon>
        <taxon>Brachyura</taxon>
        <taxon>Eubrachyura</taxon>
        <taxon>Portunoidea</taxon>
        <taxon>Portunidae</taxon>
        <taxon>Portuninae</taxon>
        <taxon>Portunus</taxon>
    </lineage>
</organism>